<reference evidence="3" key="1">
    <citation type="journal article" date="2019" name="Int. J. Syst. Evol. Microbiol.">
        <title>The Global Catalogue of Microorganisms (GCM) 10K type strain sequencing project: providing services to taxonomists for standard genome sequencing and annotation.</title>
        <authorList>
            <consortium name="The Broad Institute Genomics Platform"/>
            <consortium name="The Broad Institute Genome Sequencing Center for Infectious Disease"/>
            <person name="Wu L."/>
            <person name="Ma J."/>
        </authorList>
    </citation>
    <scope>NUCLEOTIDE SEQUENCE [LARGE SCALE GENOMIC DNA]</scope>
    <source>
        <strain evidence="3">NBRC 112299</strain>
    </source>
</reference>
<feature type="compositionally biased region" description="Basic and acidic residues" evidence="1">
    <location>
        <begin position="94"/>
        <end position="131"/>
    </location>
</feature>
<evidence type="ECO:0000313" key="3">
    <source>
        <dbReference type="Proteomes" id="UP001157125"/>
    </source>
</evidence>
<evidence type="ECO:0000256" key="1">
    <source>
        <dbReference type="SAM" id="MobiDB-lite"/>
    </source>
</evidence>
<keyword evidence="3" id="KW-1185">Reference proteome</keyword>
<dbReference type="Proteomes" id="UP001157125">
    <property type="component" value="Unassembled WGS sequence"/>
</dbReference>
<protein>
    <submittedName>
        <fullName evidence="2">Uncharacterized protein</fullName>
    </submittedName>
</protein>
<sequence>MPPRLQQKACRDLRADAGHLLEGLAIPRGHRLRKRIGRMHRQHGEREPGPHALYRLQRLERVALVLRTKTEQRQGVLTHNKVGVHPHGGAVTEVGERGGRRQHLHADAAGLDHRRRRADGQHRAMQRGDHASSFERMYEYATG</sequence>
<gene>
    <name evidence="2" type="ORF">GCM10025876_00610</name>
</gene>
<evidence type="ECO:0000313" key="2">
    <source>
        <dbReference type="EMBL" id="GMA33857.1"/>
    </source>
</evidence>
<proteinExistence type="predicted"/>
<feature type="region of interest" description="Disordered" evidence="1">
    <location>
        <begin position="81"/>
        <end position="131"/>
    </location>
</feature>
<comment type="caution">
    <text evidence="2">The sequence shown here is derived from an EMBL/GenBank/DDBJ whole genome shotgun (WGS) entry which is preliminary data.</text>
</comment>
<dbReference type="EMBL" id="BSUN01000001">
    <property type="protein sequence ID" value="GMA33857.1"/>
    <property type="molecule type" value="Genomic_DNA"/>
</dbReference>
<organism evidence="2 3">
    <name type="scientific">Demequina litorisediminis</name>
    <dbReference type="NCBI Taxonomy" id="1849022"/>
    <lineage>
        <taxon>Bacteria</taxon>
        <taxon>Bacillati</taxon>
        <taxon>Actinomycetota</taxon>
        <taxon>Actinomycetes</taxon>
        <taxon>Micrococcales</taxon>
        <taxon>Demequinaceae</taxon>
        <taxon>Demequina</taxon>
    </lineage>
</organism>
<accession>A0ABQ6I9H1</accession>
<name>A0ABQ6I9H1_9MICO</name>